<sequence>MDSIVHGLMIDNLLWSFKVTWSQKLLDVQFKQSGSGQIQSGLAPWLCNACSILWRTIALTDEGYFPSTLDGKLPPWPVPSQASELELAESLIW</sequence>
<name>A0ACC2KZH5_PERAE</name>
<organism evidence="1 2">
    <name type="scientific">Persea americana</name>
    <name type="common">Avocado</name>
    <dbReference type="NCBI Taxonomy" id="3435"/>
    <lineage>
        <taxon>Eukaryota</taxon>
        <taxon>Viridiplantae</taxon>
        <taxon>Streptophyta</taxon>
        <taxon>Embryophyta</taxon>
        <taxon>Tracheophyta</taxon>
        <taxon>Spermatophyta</taxon>
        <taxon>Magnoliopsida</taxon>
        <taxon>Magnoliidae</taxon>
        <taxon>Laurales</taxon>
        <taxon>Lauraceae</taxon>
        <taxon>Persea</taxon>
    </lineage>
</organism>
<comment type="caution">
    <text evidence="1">The sequence shown here is derived from an EMBL/GenBank/DDBJ whole genome shotgun (WGS) entry which is preliminary data.</text>
</comment>
<dbReference type="EMBL" id="CM056814">
    <property type="protein sequence ID" value="KAJ8626204.1"/>
    <property type="molecule type" value="Genomic_DNA"/>
</dbReference>
<protein>
    <submittedName>
        <fullName evidence="1">Uncharacterized protein</fullName>
    </submittedName>
</protein>
<proteinExistence type="predicted"/>
<accession>A0ACC2KZH5</accession>
<reference evidence="1 2" key="1">
    <citation type="journal article" date="2022" name="Hortic Res">
        <title>A haplotype resolved chromosomal level avocado genome allows analysis of novel avocado genes.</title>
        <authorList>
            <person name="Nath O."/>
            <person name="Fletcher S.J."/>
            <person name="Hayward A."/>
            <person name="Shaw L.M."/>
            <person name="Masouleh A.K."/>
            <person name="Furtado A."/>
            <person name="Henry R.J."/>
            <person name="Mitter N."/>
        </authorList>
    </citation>
    <scope>NUCLEOTIDE SEQUENCE [LARGE SCALE GENOMIC DNA]</scope>
    <source>
        <strain evidence="2">cv. Hass</strain>
    </source>
</reference>
<keyword evidence="2" id="KW-1185">Reference proteome</keyword>
<evidence type="ECO:0000313" key="1">
    <source>
        <dbReference type="EMBL" id="KAJ8626204.1"/>
    </source>
</evidence>
<dbReference type="Proteomes" id="UP001234297">
    <property type="component" value="Chromosome 6"/>
</dbReference>
<gene>
    <name evidence="1" type="ORF">MRB53_019511</name>
</gene>
<evidence type="ECO:0000313" key="2">
    <source>
        <dbReference type="Proteomes" id="UP001234297"/>
    </source>
</evidence>